<keyword evidence="2" id="KW-1185">Reference proteome</keyword>
<reference evidence="1 2" key="1">
    <citation type="submission" date="2021-04" db="EMBL/GenBank/DDBJ databases">
        <title>Whole-genome sequencing of Saccharopolyspora endophytica KCTC 19397.</title>
        <authorList>
            <person name="Ay H."/>
            <person name="Saygin H."/>
            <person name="Sahin N."/>
        </authorList>
    </citation>
    <scope>NUCLEOTIDE SEQUENCE [LARGE SCALE GENOMIC DNA]</scope>
    <source>
        <strain evidence="1 2">KCTC 19397</strain>
    </source>
</reference>
<name>A0ABS5DK10_9PSEU</name>
<organism evidence="1 2">
    <name type="scientific">Saccharopolyspora endophytica</name>
    <dbReference type="NCBI Taxonomy" id="543886"/>
    <lineage>
        <taxon>Bacteria</taxon>
        <taxon>Bacillati</taxon>
        <taxon>Actinomycetota</taxon>
        <taxon>Actinomycetes</taxon>
        <taxon>Pseudonocardiales</taxon>
        <taxon>Pseudonocardiaceae</taxon>
        <taxon>Saccharopolyspora</taxon>
    </lineage>
</organism>
<comment type="caution">
    <text evidence="1">The sequence shown here is derived from an EMBL/GenBank/DDBJ whole genome shotgun (WGS) entry which is preliminary data.</text>
</comment>
<accession>A0ABS5DK10</accession>
<dbReference type="Proteomes" id="UP000674084">
    <property type="component" value="Unassembled WGS sequence"/>
</dbReference>
<protein>
    <submittedName>
        <fullName evidence="1">Uncharacterized protein</fullName>
    </submittedName>
</protein>
<gene>
    <name evidence="1" type="ORF">KBO27_21990</name>
</gene>
<dbReference type="RefSeq" id="WP_210971782.1">
    <property type="nucleotide sequence ID" value="NZ_JAGPXE010000010.1"/>
</dbReference>
<dbReference type="EMBL" id="JAGPXE010000010">
    <property type="protein sequence ID" value="MBQ0926628.1"/>
    <property type="molecule type" value="Genomic_DNA"/>
</dbReference>
<sequence length="91" mass="9884">MGDDTDTASASFESWLNRNSQDVSEAIRRGTDRGLYAWCADKPITTESAIEEGAKAAVKAWMDENPAVVGSAIEKAVRGYLDDNGMPESER</sequence>
<evidence type="ECO:0000313" key="2">
    <source>
        <dbReference type="Proteomes" id="UP000674084"/>
    </source>
</evidence>
<proteinExistence type="predicted"/>
<evidence type="ECO:0000313" key="1">
    <source>
        <dbReference type="EMBL" id="MBQ0926628.1"/>
    </source>
</evidence>